<protein>
    <recommendedName>
        <fullName evidence="6 7">Methionine aminopeptidase</fullName>
        <shortName evidence="6">MAP</shortName>
        <shortName evidence="6">MetAP</shortName>
        <ecNumber evidence="6 7">3.4.11.18</ecNumber>
    </recommendedName>
    <alternativeName>
        <fullName evidence="6">Peptidase M</fullName>
    </alternativeName>
</protein>
<keyword evidence="10" id="KW-1185">Reference proteome</keyword>
<keyword evidence="4 6" id="KW-0479">Metal-binding</keyword>
<dbReference type="PANTHER" id="PTHR43330:SF8">
    <property type="entry name" value="METHIONINE AMINOPEPTIDASE 1D, MITOCHONDRIAL"/>
    <property type="match status" value="1"/>
</dbReference>
<feature type="binding site" evidence="6">
    <location>
        <position position="97"/>
    </location>
    <ligand>
        <name>a divalent metal cation</name>
        <dbReference type="ChEBI" id="CHEBI:60240"/>
        <label>1</label>
    </ligand>
</feature>
<dbReference type="EMBL" id="JAGTJJ010000005">
    <property type="protein sequence ID" value="MDC3981768.1"/>
    <property type="molecule type" value="Genomic_DNA"/>
</dbReference>
<dbReference type="CDD" id="cd01086">
    <property type="entry name" value="MetAP1"/>
    <property type="match status" value="1"/>
</dbReference>
<feature type="binding site" evidence="6">
    <location>
        <position position="178"/>
    </location>
    <ligand>
        <name>substrate</name>
    </ligand>
</feature>
<dbReference type="GO" id="GO:0004239">
    <property type="term" value="F:initiator methionyl aminopeptidase activity"/>
    <property type="evidence" value="ECO:0007669"/>
    <property type="project" value="UniProtKB-UniRule"/>
</dbReference>
<dbReference type="PRINTS" id="PR00599">
    <property type="entry name" value="MAPEPTIDASE"/>
</dbReference>
<dbReference type="Gene3D" id="3.90.230.10">
    <property type="entry name" value="Creatinase/methionine aminopeptidase superfamily"/>
    <property type="match status" value="1"/>
</dbReference>
<dbReference type="InterPro" id="IPR000994">
    <property type="entry name" value="Pept_M24"/>
</dbReference>
<dbReference type="InterPro" id="IPR036005">
    <property type="entry name" value="Creatinase/aminopeptidase-like"/>
</dbReference>
<dbReference type="PROSITE" id="PS00680">
    <property type="entry name" value="MAP_1"/>
    <property type="match status" value="1"/>
</dbReference>
<comment type="subunit">
    <text evidence="6">Monomer.</text>
</comment>
<dbReference type="InterPro" id="IPR001714">
    <property type="entry name" value="Pept_M24_MAP"/>
</dbReference>
<comment type="caution">
    <text evidence="9">The sequence shown here is derived from an EMBL/GenBank/DDBJ whole genome shotgun (WGS) entry which is preliminary data.</text>
</comment>
<comment type="similarity">
    <text evidence="6">Belongs to the peptidase M24A family. Methionine aminopeptidase type 1 subfamily.</text>
</comment>
<dbReference type="Proteomes" id="UP001151081">
    <property type="component" value="Unassembled WGS sequence"/>
</dbReference>
<name>A0A9X3X3Z8_9BACT</name>
<reference evidence="9 10" key="1">
    <citation type="submission" date="2021-04" db="EMBL/GenBank/DDBJ databases">
        <title>Genome analysis of Polyangium sp.</title>
        <authorList>
            <person name="Li Y."/>
            <person name="Wang J."/>
        </authorList>
    </citation>
    <scope>NUCLEOTIDE SEQUENCE [LARGE SCALE GENOMIC DNA]</scope>
    <source>
        <strain evidence="9 10">SDU14</strain>
    </source>
</reference>
<feature type="binding site" evidence="6">
    <location>
        <position position="108"/>
    </location>
    <ligand>
        <name>a divalent metal cation</name>
        <dbReference type="ChEBI" id="CHEBI:60240"/>
        <label>1</label>
    </ligand>
</feature>
<feature type="binding site" evidence="6">
    <location>
        <position position="235"/>
    </location>
    <ligand>
        <name>a divalent metal cation</name>
        <dbReference type="ChEBI" id="CHEBI:60240"/>
        <label>2</label>
        <note>catalytic</note>
    </ligand>
</feature>
<accession>A0A9X3X3Z8</accession>
<feature type="binding site" evidence="6">
    <location>
        <position position="204"/>
    </location>
    <ligand>
        <name>a divalent metal cation</name>
        <dbReference type="ChEBI" id="CHEBI:60240"/>
        <label>2</label>
        <note>catalytic</note>
    </ligand>
</feature>
<dbReference type="InterPro" id="IPR002467">
    <property type="entry name" value="Pept_M24A_MAP1"/>
</dbReference>
<dbReference type="PANTHER" id="PTHR43330">
    <property type="entry name" value="METHIONINE AMINOPEPTIDASE"/>
    <property type="match status" value="1"/>
</dbReference>
<dbReference type="EC" id="3.4.11.18" evidence="6 7"/>
<comment type="function">
    <text evidence="1 6">Removes the N-terminal methionine from nascent proteins. The N-terminal methionine is often cleaved when the second residue in the primary sequence is small and uncharged (Met-Ala-, Cys, Gly, Pro, Ser, Thr, or Val). Requires deformylation of the N(alpha)-formylated initiator methionine before it can be hydrolyzed.</text>
</comment>
<sequence>MPSIEIHTPRSVEALRLAGRAAAATLATVAARLAPGVRADQIDQWVREDTARRGGRPSQLGYHGFPASVCVSRNNVVCHGIPTAREVLADGDIVNVDVTTELGGYHGDTSATFFIGRPSPEARHVVDVARRCRDAGIAEVRDGARLGDIGAAIDELARKEGCSVVREYGGHGIGRSMHAAPHVSHVGRRGSGIRLRAGMVFTIEPMVNLGSAEVRLLEDEWTVVTADGSLSAQFEHTVVVTRKGCEILTREPEMAMAVAL</sequence>
<evidence type="ECO:0000313" key="9">
    <source>
        <dbReference type="EMBL" id="MDC3981768.1"/>
    </source>
</evidence>
<dbReference type="SUPFAM" id="SSF55920">
    <property type="entry name" value="Creatinase/aminopeptidase"/>
    <property type="match status" value="1"/>
</dbReference>
<keyword evidence="3 6" id="KW-0645">Protease</keyword>
<evidence type="ECO:0000256" key="4">
    <source>
        <dbReference type="ARBA" id="ARBA00022723"/>
    </source>
</evidence>
<feature type="binding site" evidence="6">
    <location>
        <position position="108"/>
    </location>
    <ligand>
        <name>a divalent metal cation</name>
        <dbReference type="ChEBI" id="CHEBI:60240"/>
        <label>2</label>
        <note>catalytic</note>
    </ligand>
</feature>
<feature type="binding site" evidence="6">
    <location>
        <position position="235"/>
    </location>
    <ligand>
        <name>a divalent metal cation</name>
        <dbReference type="ChEBI" id="CHEBI:60240"/>
        <label>1</label>
    </ligand>
</feature>
<dbReference type="GO" id="GO:0046872">
    <property type="term" value="F:metal ion binding"/>
    <property type="evidence" value="ECO:0007669"/>
    <property type="project" value="UniProtKB-UniRule"/>
</dbReference>
<dbReference type="RefSeq" id="WP_272420449.1">
    <property type="nucleotide sequence ID" value="NZ_JAGTJJ010000005.1"/>
</dbReference>
<dbReference type="GO" id="GO:0006508">
    <property type="term" value="P:proteolysis"/>
    <property type="evidence" value="ECO:0007669"/>
    <property type="project" value="UniProtKB-KW"/>
</dbReference>
<evidence type="ECO:0000256" key="2">
    <source>
        <dbReference type="ARBA" id="ARBA00022438"/>
    </source>
</evidence>
<evidence type="ECO:0000313" key="10">
    <source>
        <dbReference type="Proteomes" id="UP001151081"/>
    </source>
</evidence>
<keyword evidence="5 6" id="KW-0378">Hydrolase</keyword>
<comment type="cofactor">
    <cofactor evidence="6">
        <name>Co(2+)</name>
        <dbReference type="ChEBI" id="CHEBI:48828"/>
    </cofactor>
    <cofactor evidence="6">
        <name>Zn(2+)</name>
        <dbReference type="ChEBI" id="CHEBI:29105"/>
    </cofactor>
    <cofactor evidence="6">
        <name>Mn(2+)</name>
        <dbReference type="ChEBI" id="CHEBI:29035"/>
    </cofactor>
    <cofactor evidence="6">
        <name>Fe(2+)</name>
        <dbReference type="ChEBI" id="CHEBI:29033"/>
    </cofactor>
    <text evidence="6">Binds 2 divalent metal cations per subunit. Has a high-affinity and a low affinity metal-binding site. The true nature of the physiological cofactor is under debate. The enzyme is active with cobalt, zinc, manganese or divalent iron ions. Most likely, methionine aminopeptidases function as mononuclear Fe(2+)-metalloproteases under physiological conditions, and the catalytically relevant metal-binding site has been assigned to the histidine-containing high-affinity site.</text>
</comment>
<comment type="catalytic activity">
    <reaction evidence="6 7">
        <text>Release of N-terminal amino acids, preferentially methionine, from peptides and arylamides.</text>
        <dbReference type="EC" id="3.4.11.18"/>
    </reaction>
</comment>
<keyword evidence="2 6" id="KW-0031">Aminopeptidase</keyword>
<dbReference type="Pfam" id="PF00557">
    <property type="entry name" value="Peptidase_M24"/>
    <property type="match status" value="1"/>
</dbReference>
<evidence type="ECO:0000256" key="1">
    <source>
        <dbReference type="ARBA" id="ARBA00002521"/>
    </source>
</evidence>
<dbReference type="AlphaFoldDB" id="A0A9X3X3Z8"/>
<evidence type="ECO:0000256" key="5">
    <source>
        <dbReference type="ARBA" id="ARBA00022801"/>
    </source>
</evidence>
<evidence type="ECO:0000259" key="8">
    <source>
        <dbReference type="Pfam" id="PF00557"/>
    </source>
</evidence>
<dbReference type="GO" id="GO:0070006">
    <property type="term" value="F:metalloaminopeptidase activity"/>
    <property type="evidence" value="ECO:0007669"/>
    <property type="project" value="UniProtKB-UniRule"/>
</dbReference>
<evidence type="ECO:0000256" key="3">
    <source>
        <dbReference type="ARBA" id="ARBA00022670"/>
    </source>
</evidence>
<evidence type="ECO:0000256" key="6">
    <source>
        <dbReference type="HAMAP-Rule" id="MF_01974"/>
    </source>
</evidence>
<proteinExistence type="inferred from homology"/>
<feature type="binding site" evidence="6">
    <location>
        <position position="79"/>
    </location>
    <ligand>
        <name>substrate</name>
    </ligand>
</feature>
<organism evidence="9 10">
    <name type="scientific">Polyangium jinanense</name>
    <dbReference type="NCBI Taxonomy" id="2829994"/>
    <lineage>
        <taxon>Bacteria</taxon>
        <taxon>Pseudomonadati</taxon>
        <taxon>Myxococcota</taxon>
        <taxon>Polyangia</taxon>
        <taxon>Polyangiales</taxon>
        <taxon>Polyangiaceae</taxon>
        <taxon>Polyangium</taxon>
    </lineage>
</organism>
<feature type="domain" description="Peptidase M24" evidence="8">
    <location>
        <begin position="13"/>
        <end position="241"/>
    </location>
</feature>
<feature type="binding site" evidence="6">
    <location>
        <position position="171"/>
    </location>
    <ligand>
        <name>a divalent metal cation</name>
        <dbReference type="ChEBI" id="CHEBI:60240"/>
        <label>2</label>
        <note>catalytic</note>
    </ligand>
</feature>
<evidence type="ECO:0000256" key="7">
    <source>
        <dbReference type="RuleBase" id="RU003653"/>
    </source>
</evidence>
<dbReference type="NCBIfam" id="TIGR00500">
    <property type="entry name" value="met_pdase_I"/>
    <property type="match status" value="1"/>
</dbReference>
<dbReference type="HAMAP" id="MF_01974">
    <property type="entry name" value="MetAP_1"/>
    <property type="match status" value="1"/>
</dbReference>
<gene>
    <name evidence="6 9" type="primary">map</name>
    <name evidence="9" type="ORF">KEG57_14730</name>
</gene>